<dbReference type="Pfam" id="PF00593">
    <property type="entry name" value="TonB_dep_Rec_b-barrel"/>
    <property type="match status" value="1"/>
</dbReference>
<comment type="caution">
    <text evidence="12">The sequence shown here is derived from an EMBL/GenBank/DDBJ whole genome shotgun (WGS) entry which is preliminary data.</text>
</comment>
<dbReference type="InterPro" id="IPR008969">
    <property type="entry name" value="CarboxyPept-like_regulatory"/>
</dbReference>
<keyword evidence="4 8" id="KW-0812">Transmembrane</keyword>
<feature type="domain" description="TonB-dependent receptor-like beta-barrel" evidence="10">
    <location>
        <begin position="407"/>
        <end position="981"/>
    </location>
</feature>
<comment type="subcellular location">
    <subcellularLocation>
        <location evidence="1 8">Cell outer membrane</location>
        <topology evidence="1 8">Multi-pass membrane protein</topology>
    </subcellularLocation>
</comment>
<gene>
    <name evidence="12" type="ORF">QJ048_15380</name>
</gene>
<organism evidence="12 13">
    <name type="scientific">Pinibacter soli</name>
    <dbReference type="NCBI Taxonomy" id="3044211"/>
    <lineage>
        <taxon>Bacteria</taxon>
        <taxon>Pseudomonadati</taxon>
        <taxon>Bacteroidota</taxon>
        <taxon>Chitinophagia</taxon>
        <taxon>Chitinophagales</taxon>
        <taxon>Chitinophagaceae</taxon>
        <taxon>Pinibacter</taxon>
    </lineage>
</organism>
<dbReference type="InterPro" id="IPR036942">
    <property type="entry name" value="Beta-barrel_TonB_sf"/>
</dbReference>
<feature type="domain" description="TonB-dependent receptor plug" evidence="11">
    <location>
        <begin position="147"/>
        <end position="254"/>
    </location>
</feature>
<name>A0ABT6RF61_9BACT</name>
<evidence type="ECO:0000259" key="10">
    <source>
        <dbReference type="Pfam" id="PF00593"/>
    </source>
</evidence>
<dbReference type="Pfam" id="PF07715">
    <property type="entry name" value="Plug"/>
    <property type="match status" value="1"/>
</dbReference>
<dbReference type="Pfam" id="PF13715">
    <property type="entry name" value="CarbopepD_reg_2"/>
    <property type="match status" value="1"/>
</dbReference>
<dbReference type="PROSITE" id="PS52016">
    <property type="entry name" value="TONB_DEPENDENT_REC_3"/>
    <property type="match status" value="1"/>
</dbReference>
<proteinExistence type="inferred from homology"/>
<evidence type="ECO:0000313" key="13">
    <source>
        <dbReference type="Proteomes" id="UP001226434"/>
    </source>
</evidence>
<keyword evidence="12" id="KW-0675">Receptor</keyword>
<evidence type="ECO:0000256" key="7">
    <source>
        <dbReference type="ARBA" id="ARBA00023237"/>
    </source>
</evidence>
<keyword evidence="13" id="KW-1185">Reference proteome</keyword>
<evidence type="ECO:0000256" key="3">
    <source>
        <dbReference type="ARBA" id="ARBA00022452"/>
    </source>
</evidence>
<evidence type="ECO:0000256" key="4">
    <source>
        <dbReference type="ARBA" id="ARBA00022692"/>
    </source>
</evidence>
<sequence length="1024" mass="111344">MKPLLTIAREHLCNTNPLLRKGALLLAACVPLVSLASPTFELSRHLNVVVTNSNHPLGIITGKVTDEKGEALANVSVMVKGKSKGVSTNLQGLYSINADNNAVLVFSFIGYDAQEVAVGGRTTIDVSMVTNKKELEQVVVVGYGSVKKKDLTGAVVSIKGEEVKKVAGNNVMESVQGKMPGVDIVRTSGAAGAGVNITVRGNRSILAQNGPLFIVDGIQYSSYQDINPNDIQSMEVLKDASSTAIFGAKGANGVVIISTKRGTSGKPHISAGAYYGQTQVAGYPKPMTGPEFADLKRQAYRTAGVWNSPADDPKVFTSPADLAAVQNGVSTYWPGYLIKNGSQQDYNIGVAGGSERTKVYFSVDYLRETGILSNDYQNRYAVRLNIEQMLAKTFKVGLESQLTYYKGNSRQDGVLTVANKVLPYYTPYNADGTLAKYPGNGAQFNPLMEELPGAYINQTNTTRILSTAYAEWKPIQGLTLRSNLGITNSNSRNGFFESANTIDRALSSGSLSRVTNALGTDLIWENIITYQKKFDKHSFEVTGVTSYIASKVDSSQASGTGQLLQGQTFYALQNNPANVSISSNYIGSNLASGALRLNYSYAGKYLLAATIRADGSSILSEANRWAYFPSVAAGWRVIDESFMKGQHIFSELKLRASYGVAGNYAVPPYSTQSVLMLIPYEYNDKSTLAYGFNPRAGNPDLKWELTNTLNLGFDFGFFKNRLTGTLDYYDSRTHDLLLARVLPTTSGFSTIVQNVGKTRNNGIELGLSSVNIENKNFTWSSTVTFTHNKEQIVDLVGGQSDIANSLIIGSPVKSFYDYDKIGVWQTADSALAKSFGYNPGDIRVRDISGPGGKPDGKIDANNDRKVVGSAVPRYTIGFGNDLKYKGFDFNMFIVARQGQTFVSDYANKFEPNAIENGAVVNYWTPENPTNDYPRPNSKISRAALPFATTLGYKDGSFVKIRSITLGYTLPHKTTDKWHISSLRFYVSAKNYFTMSKVKDYDPEGSGSFDRPLTKLVVGGLNIDL</sequence>
<dbReference type="NCBIfam" id="TIGR04057">
    <property type="entry name" value="SusC_RagA_signa"/>
    <property type="match status" value="1"/>
</dbReference>
<dbReference type="Proteomes" id="UP001226434">
    <property type="component" value="Unassembled WGS sequence"/>
</dbReference>
<dbReference type="InterPro" id="IPR023996">
    <property type="entry name" value="TonB-dep_OMP_SusC/RagA"/>
</dbReference>
<dbReference type="RefSeq" id="WP_282335285.1">
    <property type="nucleotide sequence ID" value="NZ_JASBRG010000007.1"/>
</dbReference>
<comment type="similarity">
    <text evidence="8 9">Belongs to the TonB-dependent receptor family.</text>
</comment>
<evidence type="ECO:0000313" key="12">
    <source>
        <dbReference type="EMBL" id="MDI3321175.1"/>
    </source>
</evidence>
<accession>A0ABT6RF61</accession>
<keyword evidence="2 8" id="KW-0813">Transport</keyword>
<dbReference type="SUPFAM" id="SSF56935">
    <property type="entry name" value="Porins"/>
    <property type="match status" value="1"/>
</dbReference>
<evidence type="ECO:0000256" key="6">
    <source>
        <dbReference type="ARBA" id="ARBA00023136"/>
    </source>
</evidence>
<evidence type="ECO:0000259" key="11">
    <source>
        <dbReference type="Pfam" id="PF07715"/>
    </source>
</evidence>
<dbReference type="InterPro" id="IPR012910">
    <property type="entry name" value="Plug_dom"/>
</dbReference>
<protein>
    <submittedName>
        <fullName evidence="12">TonB-dependent receptor</fullName>
    </submittedName>
</protein>
<evidence type="ECO:0000256" key="2">
    <source>
        <dbReference type="ARBA" id="ARBA00022448"/>
    </source>
</evidence>
<dbReference type="InterPro" id="IPR037066">
    <property type="entry name" value="Plug_dom_sf"/>
</dbReference>
<evidence type="ECO:0000256" key="8">
    <source>
        <dbReference type="PROSITE-ProRule" id="PRU01360"/>
    </source>
</evidence>
<evidence type="ECO:0000256" key="1">
    <source>
        <dbReference type="ARBA" id="ARBA00004571"/>
    </source>
</evidence>
<keyword evidence="6 8" id="KW-0472">Membrane</keyword>
<dbReference type="InterPro" id="IPR039426">
    <property type="entry name" value="TonB-dep_rcpt-like"/>
</dbReference>
<evidence type="ECO:0000256" key="5">
    <source>
        <dbReference type="ARBA" id="ARBA00023077"/>
    </source>
</evidence>
<dbReference type="NCBIfam" id="TIGR04056">
    <property type="entry name" value="OMP_RagA_SusC"/>
    <property type="match status" value="1"/>
</dbReference>
<keyword evidence="7 8" id="KW-0998">Cell outer membrane</keyword>
<reference evidence="12 13" key="1">
    <citation type="submission" date="2023-05" db="EMBL/GenBank/DDBJ databases">
        <title>Genome sequence of Pinibacter sp. MAH-24.</title>
        <authorList>
            <person name="Huq M.A."/>
        </authorList>
    </citation>
    <scope>NUCLEOTIDE SEQUENCE [LARGE SCALE GENOMIC DNA]</scope>
    <source>
        <strain evidence="12 13">MAH-24</strain>
    </source>
</reference>
<dbReference type="Gene3D" id="2.170.130.10">
    <property type="entry name" value="TonB-dependent receptor, plug domain"/>
    <property type="match status" value="1"/>
</dbReference>
<keyword evidence="5 9" id="KW-0798">TonB box</keyword>
<dbReference type="SUPFAM" id="SSF49464">
    <property type="entry name" value="Carboxypeptidase regulatory domain-like"/>
    <property type="match status" value="1"/>
</dbReference>
<evidence type="ECO:0000256" key="9">
    <source>
        <dbReference type="RuleBase" id="RU003357"/>
    </source>
</evidence>
<dbReference type="EMBL" id="JASBRG010000007">
    <property type="protein sequence ID" value="MDI3321175.1"/>
    <property type="molecule type" value="Genomic_DNA"/>
</dbReference>
<dbReference type="InterPro" id="IPR023997">
    <property type="entry name" value="TonB-dep_OMP_SusC/RagA_CS"/>
</dbReference>
<keyword evidence="3 8" id="KW-1134">Transmembrane beta strand</keyword>
<dbReference type="InterPro" id="IPR000531">
    <property type="entry name" value="Beta-barrel_TonB"/>
</dbReference>
<dbReference type="Gene3D" id="2.40.170.20">
    <property type="entry name" value="TonB-dependent receptor, beta-barrel domain"/>
    <property type="match status" value="1"/>
</dbReference>
<dbReference type="Gene3D" id="2.60.40.1120">
    <property type="entry name" value="Carboxypeptidase-like, regulatory domain"/>
    <property type="match status" value="1"/>
</dbReference>